<evidence type="ECO:0000313" key="1">
    <source>
        <dbReference type="EMBL" id="CAB0001557.1"/>
    </source>
</evidence>
<dbReference type="Proteomes" id="UP000479000">
    <property type="component" value="Unassembled WGS sequence"/>
</dbReference>
<evidence type="ECO:0000313" key="2">
    <source>
        <dbReference type="Proteomes" id="UP000479000"/>
    </source>
</evidence>
<accession>A0A6H5GDW0</accession>
<protein>
    <submittedName>
        <fullName evidence="1">Uncharacterized protein</fullName>
    </submittedName>
</protein>
<dbReference type="EMBL" id="CADCXU010011113">
    <property type="protein sequence ID" value="CAB0001557.1"/>
    <property type="molecule type" value="Genomic_DNA"/>
</dbReference>
<keyword evidence="2" id="KW-1185">Reference proteome</keyword>
<dbReference type="AlphaFoldDB" id="A0A6H5GDW0"/>
<reference evidence="1 2" key="1">
    <citation type="submission" date="2020-02" db="EMBL/GenBank/DDBJ databases">
        <authorList>
            <person name="Ferguson B K."/>
        </authorList>
    </citation>
    <scope>NUCLEOTIDE SEQUENCE [LARGE SCALE GENOMIC DNA]</scope>
</reference>
<sequence>MILNQNYNFFFSLNDFTQYDYKRHHCSGTTYVMSSLAFLHILQPLRSPDLIFLHFHVRKNFCAARQEAPRANLPTTAAPPESPPVERNIGEKKTAIRRAETSLKHIRKGMARRDTYRKLSRSLKRSSGLLCGSSESLLEKGSLRGIPKGEGTFAGLARNRGKGAIKRGIRHGSPFREVKSSLSTWFTLSQRDTKFRPEENPWERI</sequence>
<proteinExistence type="predicted"/>
<gene>
    <name evidence="1" type="ORF">NTEN_LOCUS7344</name>
</gene>
<organism evidence="1 2">
    <name type="scientific">Nesidiocoris tenuis</name>
    <dbReference type="NCBI Taxonomy" id="355587"/>
    <lineage>
        <taxon>Eukaryota</taxon>
        <taxon>Metazoa</taxon>
        <taxon>Ecdysozoa</taxon>
        <taxon>Arthropoda</taxon>
        <taxon>Hexapoda</taxon>
        <taxon>Insecta</taxon>
        <taxon>Pterygota</taxon>
        <taxon>Neoptera</taxon>
        <taxon>Paraneoptera</taxon>
        <taxon>Hemiptera</taxon>
        <taxon>Heteroptera</taxon>
        <taxon>Panheteroptera</taxon>
        <taxon>Cimicomorpha</taxon>
        <taxon>Miridae</taxon>
        <taxon>Dicyphina</taxon>
        <taxon>Nesidiocoris</taxon>
    </lineage>
</organism>
<name>A0A6H5GDW0_9HEMI</name>